<protein>
    <submittedName>
        <fullName evidence="1">Uncharacterized protein</fullName>
    </submittedName>
</protein>
<accession>A0AAD4M2Y4</accession>
<proteinExistence type="predicted"/>
<evidence type="ECO:0000313" key="2">
    <source>
        <dbReference type="Proteomes" id="UP001203297"/>
    </source>
</evidence>
<dbReference type="AlphaFoldDB" id="A0AAD4M2Y4"/>
<evidence type="ECO:0000313" key="1">
    <source>
        <dbReference type="EMBL" id="KAI0299425.1"/>
    </source>
</evidence>
<dbReference type="EMBL" id="WTXG01000023">
    <property type="protein sequence ID" value="KAI0299425.1"/>
    <property type="molecule type" value="Genomic_DNA"/>
</dbReference>
<dbReference type="Proteomes" id="UP001203297">
    <property type="component" value="Unassembled WGS sequence"/>
</dbReference>
<comment type="caution">
    <text evidence="1">The sequence shown here is derived from an EMBL/GenBank/DDBJ whole genome shotgun (WGS) entry which is preliminary data.</text>
</comment>
<reference evidence="1" key="1">
    <citation type="journal article" date="2022" name="New Phytol.">
        <title>Evolutionary transition to the ectomycorrhizal habit in the genomes of a hyperdiverse lineage of mushroom-forming fungi.</title>
        <authorList>
            <person name="Looney B."/>
            <person name="Miyauchi S."/>
            <person name="Morin E."/>
            <person name="Drula E."/>
            <person name="Courty P.E."/>
            <person name="Kohler A."/>
            <person name="Kuo A."/>
            <person name="LaButti K."/>
            <person name="Pangilinan J."/>
            <person name="Lipzen A."/>
            <person name="Riley R."/>
            <person name="Andreopoulos W."/>
            <person name="He G."/>
            <person name="Johnson J."/>
            <person name="Nolan M."/>
            <person name="Tritt A."/>
            <person name="Barry K.W."/>
            <person name="Grigoriev I.V."/>
            <person name="Nagy L.G."/>
            <person name="Hibbett D."/>
            <person name="Henrissat B."/>
            <person name="Matheny P.B."/>
            <person name="Labbe J."/>
            <person name="Martin F.M."/>
        </authorList>
    </citation>
    <scope>NUCLEOTIDE SEQUENCE</scope>
    <source>
        <strain evidence="1">BPL690</strain>
    </source>
</reference>
<sequence>MLSTHYNSQFCLQKCHNPSLLTVRHIQIAQHPRDLNDSHPLFSAHLSDFHGYFTAT</sequence>
<name>A0AAD4M2Y4_9AGAM</name>
<keyword evidence="2" id="KW-1185">Reference proteome</keyword>
<gene>
    <name evidence="1" type="ORF">B0F90DRAFT_1728579</name>
</gene>
<organism evidence="1 2">
    <name type="scientific">Multifurca ochricompacta</name>
    <dbReference type="NCBI Taxonomy" id="376703"/>
    <lineage>
        <taxon>Eukaryota</taxon>
        <taxon>Fungi</taxon>
        <taxon>Dikarya</taxon>
        <taxon>Basidiomycota</taxon>
        <taxon>Agaricomycotina</taxon>
        <taxon>Agaricomycetes</taxon>
        <taxon>Russulales</taxon>
        <taxon>Russulaceae</taxon>
        <taxon>Multifurca</taxon>
    </lineage>
</organism>